<feature type="domain" description="RNA polymerase Rpb1" evidence="3">
    <location>
        <begin position="2"/>
        <end position="57"/>
    </location>
</feature>
<reference evidence="4 5" key="1">
    <citation type="journal article" date="2013" name="Proc. Natl. Acad. Sci. U.S.A.">
        <title>Fine-scale variation in meiotic recombination in Mimulus inferred from population shotgun sequencing.</title>
        <authorList>
            <person name="Hellsten U."/>
            <person name="Wright K.M."/>
            <person name="Jenkins J."/>
            <person name="Shu S."/>
            <person name="Yuan Y."/>
            <person name="Wessler S.R."/>
            <person name="Schmutz J."/>
            <person name="Willis J.H."/>
            <person name="Rokhsar D.S."/>
        </authorList>
    </citation>
    <scope>NUCLEOTIDE SEQUENCE [LARGE SCALE GENOMIC DNA]</scope>
    <source>
        <strain evidence="5">cv. DUN x IM62</strain>
    </source>
</reference>
<dbReference type="EMBL" id="KI631555">
    <property type="protein sequence ID" value="EYU26853.1"/>
    <property type="molecule type" value="Genomic_DNA"/>
</dbReference>
<dbReference type="GO" id="GO:0006351">
    <property type="term" value="P:DNA-templated transcription"/>
    <property type="evidence" value="ECO:0007669"/>
    <property type="project" value="InterPro"/>
</dbReference>
<accession>A0A022QHW1</accession>
<dbReference type="Proteomes" id="UP000030748">
    <property type="component" value="Unassembled WGS sequence"/>
</dbReference>
<evidence type="ECO:0000256" key="1">
    <source>
        <dbReference type="ARBA" id="ARBA00012418"/>
    </source>
</evidence>
<dbReference type="AlphaFoldDB" id="A0A022QHW1"/>
<evidence type="ECO:0000313" key="5">
    <source>
        <dbReference type="Proteomes" id="UP000030748"/>
    </source>
</evidence>
<sequence>MLITYGVERTRETILREVKHALDIYDVKIKYKHFSFIADYMTHTGPYLAPSRQWGISNSVCSFLKITFDTASKFILEVPSHGLTAHLETHFSKICGIAY</sequence>
<evidence type="ECO:0000256" key="2">
    <source>
        <dbReference type="ARBA" id="ARBA00022833"/>
    </source>
</evidence>
<dbReference type="InterPro" id="IPR007081">
    <property type="entry name" value="RNA_pol_Rpb1_5"/>
</dbReference>
<evidence type="ECO:0000259" key="3">
    <source>
        <dbReference type="Pfam" id="PF04998"/>
    </source>
</evidence>
<dbReference type="GO" id="GO:0003677">
    <property type="term" value="F:DNA binding"/>
    <property type="evidence" value="ECO:0007669"/>
    <property type="project" value="InterPro"/>
</dbReference>
<keyword evidence="5" id="KW-1185">Reference proteome</keyword>
<dbReference type="SUPFAM" id="SSF64484">
    <property type="entry name" value="beta and beta-prime subunits of DNA dependent RNA-polymerase"/>
    <property type="match status" value="1"/>
</dbReference>
<organism evidence="4 5">
    <name type="scientific">Erythranthe guttata</name>
    <name type="common">Yellow monkey flower</name>
    <name type="synonym">Mimulus guttatus</name>
    <dbReference type="NCBI Taxonomy" id="4155"/>
    <lineage>
        <taxon>Eukaryota</taxon>
        <taxon>Viridiplantae</taxon>
        <taxon>Streptophyta</taxon>
        <taxon>Embryophyta</taxon>
        <taxon>Tracheophyta</taxon>
        <taxon>Spermatophyta</taxon>
        <taxon>Magnoliopsida</taxon>
        <taxon>eudicotyledons</taxon>
        <taxon>Gunneridae</taxon>
        <taxon>Pentapetalae</taxon>
        <taxon>asterids</taxon>
        <taxon>lamiids</taxon>
        <taxon>Lamiales</taxon>
        <taxon>Phrymaceae</taxon>
        <taxon>Erythranthe</taxon>
    </lineage>
</organism>
<proteinExistence type="predicted"/>
<evidence type="ECO:0000313" key="4">
    <source>
        <dbReference type="EMBL" id="EYU26853.1"/>
    </source>
</evidence>
<dbReference type="STRING" id="4155.A0A022QHW1"/>
<gene>
    <name evidence="4" type="ORF">MIMGU_mgv11b018102mg</name>
</gene>
<dbReference type="EC" id="2.7.7.6" evidence="1"/>
<name>A0A022QHW1_ERYGU</name>
<dbReference type="Pfam" id="PF04998">
    <property type="entry name" value="RNA_pol_Rpb1_5"/>
    <property type="match status" value="1"/>
</dbReference>
<protein>
    <recommendedName>
        <fullName evidence="1">DNA-directed RNA polymerase</fullName>
        <ecNumber evidence="1">2.7.7.6</ecNumber>
    </recommendedName>
</protein>
<dbReference type="GO" id="GO:0003899">
    <property type="term" value="F:DNA-directed RNA polymerase activity"/>
    <property type="evidence" value="ECO:0007669"/>
    <property type="project" value="UniProtKB-EC"/>
</dbReference>
<keyword evidence="2" id="KW-0862">Zinc</keyword>